<dbReference type="AlphaFoldDB" id="A0A916X4B6"/>
<gene>
    <name evidence="1" type="ORF">GCM10011494_17670</name>
</gene>
<protein>
    <submittedName>
        <fullName evidence="1">Uncharacterized protein</fullName>
    </submittedName>
</protein>
<proteinExistence type="predicted"/>
<evidence type="ECO:0000313" key="2">
    <source>
        <dbReference type="Proteomes" id="UP000608154"/>
    </source>
</evidence>
<comment type="caution">
    <text evidence="1">The sequence shown here is derived from an EMBL/GenBank/DDBJ whole genome shotgun (WGS) entry which is preliminary data.</text>
</comment>
<keyword evidence="2" id="KW-1185">Reference proteome</keyword>
<reference evidence="1" key="2">
    <citation type="submission" date="2020-09" db="EMBL/GenBank/DDBJ databases">
        <authorList>
            <person name="Sun Q."/>
            <person name="Zhou Y."/>
        </authorList>
    </citation>
    <scope>NUCLEOTIDE SEQUENCE</scope>
    <source>
        <strain evidence="1">CGMCC 1.15095</strain>
    </source>
</reference>
<dbReference type="Proteomes" id="UP000608154">
    <property type="component" value="Unassembled WGS sequence"/>
</dbReference>
<dbReference type="EMBL" id="BMHK01000009">
    <property type="protein sequence ID" value="GGB99663.1"/>
    <property type="molecule type" value="Genomic_DNA"/>
</dbReference>
<organism evidence="1 2">
    <name type="scientific">Novosphingobium endophyticum</name>
    <dbReference type="NCBI Taxonomy" id="1955250"/>
    <lineage>
        <taxon>Bacteria</taxon>
        <taxon>Pseudomonadati</taxon>
        <taxon>Pseudomonadota</taxon>
        <taxon>Alphaproteobacteria</taxon>
        <taxon>Sphingomonadales</taxon>
        <taxon>Sphingomonadaceae</taxon>
        <taxon>Novosphingobium</taxon>
    </lineage>
</organism>
<reference evidence="1" key="1">
    <citation type="journal article" date="2014" name="Int. J. Syst. Evol. Microbiol.">
        <title>Complete genome sequence of Corynebacterium casei LMG S-19264T (=DSM 44701T), isolated from a smear-ripened cheese.</title>
        <authorList>
            <consortium name="US DOE Joint Genome Institute (JGI-PGF)"/>
            <person name="Walter F."/>
            <person name="Albersmeier A."/>
            <person name="Kalinowski J."/>
            <person name="Ruckert C."/>
        </authorList>
    </citation>
    <scope>NUCLEOTIDE SEQUENCE</scope>
    <source>
        <strain evidence="1">CGMCC 1.15095</strain>
    </source>
</reference>
<name>A0A916X4B6_9SPHN</name>
<accession>A0A916X4B6</accession>
<evidence type="ECO:0000313" key="1">
    <source>
        <dbReference type="EMBL" id="GGB99663.1"/>
    </source>
</evidence>
<sequence length="106" mass="11587">MAAPIRLAPPVTSIAGRVLTGGSPLRTQVYKVYIVEEKEIGAAHPSGPPTPDGRGVQQNWSLRACRHWSIARRRRKGPGKYFAYAIPRGRTIAAPFIHEASFPSDP</sequence>